<evidence type="ECO:0000313" key="1">
    <source>
        <dbReference type="EMBL" id="HIR14274.1"/>
    </source>
</evidence>
<comment type="caution">
    <text evidence="1">The sequence shown here is derived from an EMBL/GenBank/DDBJ whole genome shotgun (WGS) entry which is preliminary data.</text>
</comment>
<dbReference type="EMBL" id="DVGK01000113">
    <property type="protein sequence ID" value="HIR14274.1"/>
    <property type="molecule type" value="Genomic_DNA"/>
</dbReference>
<dbReference type="AlphaFoldDB" id="A0A9D1AF83"/>
<dbReference type="Proteomes" id="UP000886757">
    <property type="component" value="Unassembled WGS sequence"/>
</dbReference>
<reference evidence="1" key="1">
    <citation type="submission" date="2020-10" db="EMBL/GenBank/DDBJ databases">
        <authorList>
            <person name="Gilroy R."/>
        </authorList>
    </citation>
    <scope>NUCLEOTIDE SEQUENCE</scope>
    <source>
        <strain evidence="1">ChiSjej4B22-8148</strain>
    </source>
</reference>
<protein>
    <submittedName>
        <fullName evidence="1">Spo0E family sporulation regulatory protein-aspartic acid phosphatase</fullName>
    </submittedName>
</protein>
<dbReference type="GO" id="GO:0043937">
    <property type="term" value="P:regulation of sporulation"/>
    <property type="evidence" value="ECO:0007669"/>
    <property type="project" value="InterPro"/>
</dbReference>
<name>A0A9D1AF83_9FIRM</name>
<sequence length="52" mass="6126">MNQREILREQIEKERTRLNSILESGGKAEEVYEQSLVVDRLLEQYLTDFAIA</sequence>
<gene>
    <name evidence="1" type="ORF">IAB31_10180</name>
</gene>
<accession>A0A9D1AF83</accession>
<organism evidence="1 2">
    <name type="scientific">Candidatus Choladousia intestinavium</name>
    <dbReference type="NCBI Taxonomy" id="2840727"/>
    <lineage>
        <taxon>Bacteria</taxon>
        <taxon>Bacillati</taxon>
        <taxon>Bacillota</taxon>
        <taxon>Clostridia</taxon>
        <taxon>Lachnospirales</taxon>
        <taxon>Lachnospiraceae</taxon>
        <taxon>Lachnospiraceae incertae sedis</taxon>
        <taxon>Candidatus Choladousia</taxon>
    </lineage>
</organism>
<reference evidence="1" key="2">
    <citation type="journal article" date="2021" name="PeerJ">
        <title>Extensive microbial diversity within the chicken gut microbiome revealed by metagenomics and culture.</title>
        <authorList>
            <person name="Gilroy R."/>
            <person name="Ravi A."/>
            <person name="Getino M."/>
            <person name="Pursley I."/>
            <person name="Horton D.L."/>
            <person name="Alikhan N.F."/>
            <person name="Baker D."/>
            <person name="Gharbi K."/>
            <person name="Hall N."/>
            <person name="Watson M."/>
            <person name="Adriaenssens E.M."/>
            <person name="Foster-Nyarko E."/>
            <person name="Jarju S."/>
            <person name="Secka A."/>
            <person name="Antonio M."/>
            <person name="Oren A."/>
            <person name="Chaudhuri R.R."/>
            <person name="La Ragione R."/>
            <person name="Hildebrand F."/>
            <person name="Pallen M.J."/>
        </authorList>
    </citation>
    <scope>NUCLEOTIDE SEQUENCE</scope>
    <source>
        <strain evidence="1">ChiSjej4B22-8148</strain>
    </source>
</reference>
<evidence type="ECO:0000313" key="2">
    <source>
        <dbReference type="Proteomes" id="UP000886757"/>
    </source>
</evidence>
<proteinExistence type="predicted"/>